<evidence type="ECO:0000313" key="3">
    <source>
        <dbReference type="Proteomes" id="UP000710432"/>
    </source>
</evidence>
<dbReference type="Proteomes" id="UP000710432">
    <property type="component" value="Unassembled WGS sequence"/>
</dbReference>
<evidence type="ECO:0000313" key="2">
    <source>
        <dbReference type="EMBL" id="KAH0517555.1"/>
    </source>
</evidence>
<gene>
    <name evidence="2" type="ORF">LTLLF_120425</name>
</gene>
<dbReference type="AlphaFoldDB" id="A0A8J6KXF6"/>
<comment type="caution">
    <text evidence="2">The sequence shown here is derived from an EMBL/GenBank/DDBJ whole genome shotgun (WGS) entry which is preliminary data.</text>
</comment>
<feature type="compositionally biased region" description="Basic and acidic residues" evidence="1">
    <location>
        <begin position="73"/>
        <end position="84"/>
    </location>
</feature>
<sequence>MGVRDNDVTELGGFYNPEVSSSEQVSWTPGGPRCPQGSLPLEALRPATAGAAPTRPRALRVVPEMPEGLPCRPTRDLAARDSWR</sequence>
<dbReference type="EMBL" id="JAATJU010015746">
    <property type="protein sequence ID" value="KAH0517555.1"/>
    <property type="molecule type" value="Genomic_DNA"/>
</dbReference>
<feature type="region of interest" description="Disordered" evidence="1">
    <location>
        <begin position="64"/>
        <end position="84"/>
    </location>
</feature>
<feature type="compositionally biased region" description="Polar residues" evidence="1">
    <location>
        <begin position="18"/>
        <end position="27"/>
    </location>
</feature>
<reference evidence="2" key="1">
    <citation type="submission" date="2020-03" db="EMBL/GenBank/DDBJ databases">
        <title>Studies in the Genomics of Life Span.</title>
        <authorList>
            <person name="Glass D."/>
        </authorList>
    </citation>
    <scope>NUCLEOTIDE SEQUENCE</scope>
    <source>
        <strain evidence="2">LTLLF</strain>
        <tissue evidence="2">Muscle</tissue>
    </source>
</reference>
<organism evidence="2 3">
    <name type="scientific">Microtus ochrogaster</name>
    <name type="common">Prairie vole</name>
    <dbReference type="NCBI Taxonomy" id="79684"/>
    <lineage>
        <taxon>Eukaryota</taxon>
        <taxon>Metazoa</taxon>
        <taxon>Chordata</taxon>
        <taxon>Craniata</taxon>
        <taxon>Vertebrata</taxon>
        <taxon>Euteleostomi</taxon>
        <taxon>Mammalia</taxon>
        <taxon>Eutheria</taxon>
        <taxon>Euarchontoglires</taxon>
        <taxon>Glires</taxon>
        <taxon>Rodentia</taxon>
        <taxon>Myomorpha</taxon>
        <taxon>Muroidea</taxon>
        <taxon>Cricetidae</taxon>
        <taxon>Arvicolinae</taxon>
        <taxon>Microtus</taxon>
    </lineage>
</organism>
<protein>
    <submittedName>
        <fullName evidence="2">Uncharacterized protein</fullName>
    </submittedName>
</protein>
<name>A0A8J6KXF6_MICOH</name>
<accession>A0A8J6KXF6</accession>
<evidence type="ECO:0000256" key="1">
    <source>
        <dbReference type="SAM" id="MobiDB-lite"/>
    </source>
</evidence>
<feature type="region of interest" description="Disordered" evidence="1">
    <location>
        <begin position="1"/>
        <end position="37"/>
    </location>
</feature>
<proteinExistence type="predicted"/>